<evidence type="ECO:0000313" key="1">
    <source>
        <dbReference type="EMBL" id="KAH0842069.1"/>
    </source>
</evidence>
<organism evidence="1 2">
    <name type="scientific">Brassica napus</name>
    <name type="common">Rape</name>
    <dbReference type="NCBI Taxonomy" id="3708"/>
    <lineage>
        <taxon>Eukaryota</taxon>
        <taxon>Viridiplantae</taxon>
        <taxon>Streptophyta</taxon>
        <taxon>Embryophyta</taxon>
        <taxon>Tracheophyta</taxon>
        <taxon>Spermatophyta</taxon>
        <taxon>Magnoliopsida</taxon>
        <taxon>eudicotyledons</taxon>
        <taxon>Gunneridae</taxon>
        <taxon>Pentapetalae</taxon>
        <taxon>rosids</taxon>
        <taxon>malvids</taxon>
        <taxon>Brassicales</taxon>
        <taxon>Brassicaceae</taxon>
        <taxon>Brassiceae</taxon>
        <taxon>Brassica</taxon>
    </lineage>
</organism>
<evidence type="ECO:0000313" key="2">
    <source>
        <dbReference type="Proteomes" id="UP000824890"/>
    </source>
</evidence>
<dbReference type="EMBL" id="JAGKQM010002939">
    <property type="protein sequence ID" value="KAH0842069.1"/>
    <property type="molecule type" value="Genomic_DNA"/>
</dbReference>
<reference evidence="1 2" key="1">
    <citation type="submission" date="2021-05" db="EMBL/GenBank/DDBJ databases">
        <title>Genome Assembly of Synthetic Allotetraploid Brassica napus Reveals Homoeologous Exchanges between Subgenomes.</title>
        <authorList>
            <person name="Davis J.T."/>
        </authorList>
    </citation>
    <scope>NUCLEOTIDE SEQUENCE [LARGE SCALE GENOMIC DNA]</scope>
    <source>
        <strain evidence="2">cv. Da-Ae</strain>
        <tissue evidence="1">Seedling</tissue>
    </source>
</reference>
<accession>A0ABQ7WZQ5</accession>
<keyword evidence="2" id="KW-1185">Reference proteome</keyword>
<protein>
    <submittedName>
        <fullName evidence="1">Uncharacterized protein</fullName>
    </submittedName>
</protein>
<proteinExistence type="predicted"/>
<dbReference type="Proteomes" id="UP000824890">
    <property type="component" value="Unassembled WGS sequence"/>
</dbReference>
<gene>
    <name evidence="1" type="ORF">HID58_092149</name>
</gene>
<name>A0ABQ7WZQ5_BRANA</name>
<sequence>MAASQIVLSELRPGCCARIVVTRLLRFWEARNAKKGGALMGVDMLLLDDQELSGFDVTRSSNHFKLCDSVVGCCICFCGGPEEARLAMERKEDDPLNPTVSRVMVCKKLTKGSYGRI</sequence>
<comment type="caution">
    <text evidence="1">The sequence shown here is derived from an EMBL/GenBank/DDBJ whole genome shotgun (WGS) entry which is preliminary data.</text>
</comment>